<reference evidence="4 5" key="1">
    <citation type="journal article" date="2016" name="C (Basel)">
        <title>Selective Growth of and Electricity Production by Marine Exoelectrogenic Bacteria in Self-Aggregated Hydrogel of Microbially Reduced Graphene Oxide.</title>
        <authorList>
            <person name="Yoshida N."/>
            <person name="Goto Y."/>
            <person name="Miyata Y."/>
        </authorList>
    </citation>
    <scope>NUCLEOTIDE SEQUENCE [LARGE SCALE GENOMIC DNA]</scope>
    <source>
        <strain evidence="4 5">NIT-T3</strain>
    </source>
</reference>
<feature type="compositionally biased region" description="Acidic residues" evidence="1">
    <location>
        <begin position="193"/>
        <end position="236"/>
    </location>
</feature>
<dbReference type="InterPro" id="IPR011723">
    <property type="entry name" value="Znf/thioredoxin_put"/>
</dbReference>
<dbReference type="Proteomes" id="UP001319827">
    <property type="component" value="Chromosome"/>
</dbReference>
<evidence type="ECO:0000313" key="5">
    <source>
        <dbReference type="Proteomes" id="UP001319827"/>
    </source>
</evidence>
<feature type="compositionally biased region" description="Low complexity" evidence="1">
    <location>
        <begin position="326"/>
        <end position="344"/>
    </location>
</feature>
<dbReference type="NCBIfam" id="TIGR02098">
    <property type="entry name" value="MJ0042_CXXC"/>
    <property type="match status" value="1"/>
</dbReference>
<feature type="domain" description="Zinc finger/thioredoxin putative" evidence="3">
    <location>
        <begin position="1"/>
        <end position="37"/>
    </location>
</feature>
<evidence type="ECO:0000313" key="4">
    <source>
        <dbReference type="EMBL" id="BCR04139.1"/>
    </source>
</evidence>
<keyword evidence="2" id="KW-0812">Transmembrane</keyword>
<name>A0ABN6DWB3_9BACT</name>
<feature type="transmembrane region" description="Helical" evidence="2">
    <location>
        <begin position="371"/>
        <end position="391"/>
    </location>
</feature>
<dbReference type="Pfam" id="PF11906">
    <property type="entry name" value="DUF3426"/>
    <property type="match status" value="1"/>
</dbReference>
<evidence type="ECO:0000259" key="3">
    <source>
        <dbReference type="Pfam" id="PF13719"/>
    </source>
</evidence>
<keyword evidence="2" id="KW-0472">Membrane</keyword>
<protein>
    <recommendedName>
        <fullName evidence="3">Zinc finger/thioredoxin putative domain-containing protein</fullName>
    </recommendedName>
</protein>
<evidence type="ECO:0000256" key="1">
    <source>
        <dbReference type="SAM" id="MobiDB-lite"/>
    </source>
</evidence>
<dbReference type="InterPro" id="IPR021834">
    <property type="entry name" value="DUF3426"/>
</dbReference>
<dbReference type="Pfam" id="PF13719">
    <property type="entry name" value="Zn_ribbon_5"/>
    <property type="match status" value="1"/>
</dbReference>
<dbReference type="RefSeq" id="WP_221252485.1">
    <property type="nucleotide sequence ID" value="NZ_AP024355.1"/>
</dbReference>
<reference evidence="4 5" key="2">
    <citation type="journal article" date="2021" name="Int. J. Syst. Evol. Microbiol.">
        <title>Isolation and Polyphasic Characterization of Desulfuromonas versatilis sp. Nov., an Electrogenic Bacteria Capable of Versatile Metabolism Isolated from a Graphene Oxide-Reducing Enrichment Culture.</title>
        <authorList>
            <person name="Xie L."/>
            <person name="Yoshida N."/>
            <person name="Ishii S."/>
            <person name="Meng L."/>
        </authorList>
    </citation>
    <scope>NUCLEOTIDE SEQUENCE [LARGE SCALE GENOMIC DNA]</scope>
    <source>
        <strain evidence="4 5">NIT-T3</strain>
    </source>
</reference>
<feature type="compositionally biased region" description="Low complexity" evidence="1">
    <location>
        <begin position="75"/>
        <end position="87"/>
    </location>
</feature>
<feature type="compositionally biased region" description="Acidic residues" evidence="1">
    <location>
        <begin position="272"/>
        <end position="290"/>
    </location>
</feature>
<keyword evidence="5" id="KW-1185">Reference proteome</keyword>
<organism evidence="4 5">
    <name type="scientific">Desulfuromonas versatilis</name>
    <dbReference type="NCBI Taxonomy" id="2802975"/>
    <lineage>
        <taxon>Bacteria</taxon>
        <taxon>Pseudomonadati</taxon>
        <taxon>Thermodesulfobacteriota</taxon>
        <taxon>Desulfuromonadia</taxon>
        <taxon>Desulfuromonadales</taxon>
        <taxon>Desulfuromonadaceae</taxon>
        <taxon>Desulfuromonas</taxon>
    </lineage>
</organism>
<accession>A0ABN6DWB3</accession>
<evidence type="ECO:0000256" key="2">
    <source>
        <dbReference type="SAM" id="Phobius"/>
    </source>
</evidence>
<feature type="region of interest" description="Disordered" evidence="1">
    <location>
        <begin position="40"/>
        <end position="358"/>
    </location>
</feature>
<gene>
    <name evidence="4" type="ORF">DESUT3_12080</name>
</gene>
<keyword evidence="2" id="KW-1133">Transmembrane helix</keyword>
<sequence length="541" mass="57853">MIIQCPECQTRFKVADDKVKPGGIKVRCAKCRHIFLAQRPQPALAPEQQPPEPAAEKPAENFAPPEETPPPTQPEAPAAFPTATAARPPEPPPQQKDQFDSFSLDATPEGPAEEDFEGFEEFSTSPDAAIASVPPAEQPDESEETWDAGFGEESAEQAFGAEFAGDEEQRPLEDEFDFGAESEPFPSEAGPDTMEEELAGEEEAGLDSPDEFSFSDEPEAAADELSGDDFAFEEALESGAGEKGLDFAEEPPAFNWEEETESGAAELSGAADEFDFGDAEEASEEAEEFDFSGMTFGEEESPEPARSEPDPEEDAFGSLSLDLDEPAAAAPAAAAAVPPAAAERQAAEAEEEPLEAPLPVPKKRKSALSGLTLFLLLLLFGLLGAAGYFIWSEGSLDQALQRLTGQQAPARPAGQIRLSELNSFFVNNLAEGQLFVISGQAINEFTEARSAVTVKGVLFDKNGKALVQQTVFCGNALDEDALRSMPFSRIEESMNNQFGDSLSNLNIGAGKAIPFTIVFKNLPPDLAEFIVEVVDSKPASK</sequence>
<dbReference type="EMBL" id="AP024355">
    <property type="protein sequence ID" value="BCR04139.1"/>
    <property type="molecule type" value="Genomic_DNA"/>
</dbReference>
<feature type="compositionally biased region" description="Acidic residues" evidence="1">
    <location>
        <begin position="111"/>
        <end position="120"/>
    </location>
</feature>
<proteinExistence type="predicted"/>